<evidence type="ECO:0000256" key="2">
    <source>
        <dbReference type="ARBA" id="ARBA00022552"/>
    </source>
</evidence>
<keyword evidence="9" id="KW-1185">Reference proteome</keyword>
<evidence type="ECO:0000256" key="3">
    <source>
        <dbReference type="ARBA" id="ARBA00022603"/>
    </source>
</evidence>
<dbReference type="Pfam" id="PF00588">
    <property type="entry name" value="SpoU_methylase"/>
    <property type="match status" value="1"/>
</dbReference>
<comment type="similarity">
    <text evidence="1">Belongs to the class IV-like SAM-binding methyltransferase superfamily. RNA methyltransferase TrmH family.</text>
</comment>
<keyword evidence="4" id="KW-0808">Transferase</keyword>
<evidence type="ECO:0000313" key="9">
    <source>
        <dbReference type="Proteomes" id="UP000011087"/>
    </source>
</evidence>
<proteinExistence type="inferred from homology"/>
<dbReference type="Gene3D" id="3.40.1280.10">
    <property type="match status" value="1"/>
</dbReference>
<dbReference type="EnsemblProtists" id="EKX45738">
    <property type="protein sequence ID" value="EKX45738"/>
    <property type="gene ID" value="GUITHDRAFT_86895"/>
</dbReference>
<evidence type="ECO:0000313" key="7">
    <source>
        <dbReference type="EMBL" id="EKX45738.1"/>
    </source>
</evidence>
<dbReference type="AlphaFoldDB" id="L1JB20"/>
<dbReference type="InterPro" id="IPR001537">
    <property type="entry name" value="SpoU_MeTrfase"/>
</dbReference>
<reference evidence="8" key="3">
    <citation type="submission" date="2015-06" db="UniProtKB">
        <authorList>
            <consortium name="EnsemblProtists"/>
        </authorList>
    </citation>
    <scope>IDENTIFICATION</scope>
</reference>
<dbReference type="GO" id="GO:0016435">
    <property type="term" value="F:rRNA (guanine) methyltransferase activity"/>
    <property type="evidence" value="ECO:0007669"/>
    <property type="project" value="TreeGrafter"/>
</dbReference>
<keyword evidence="3" id="KW-0489">Methyltransferase</keyword>
<dbReference type="HOGENOM" id="CLU_021322_4_5_1"/>
<dbReference type="OrthoDB" id="270651at2759"/>
<dbReference type="KEGG" id="gtt:GUITHDRAFT_86895"/>
<dbReference type="OMA" id="GASQYVK"/>
<dbReference type="EMBL" id="JH992997">
    <property type="protein sequence ID" value="EKX45738.1"/>
    <property type="molecule type" value="Genomic_DNA"/>
</dbReference>
<dbReference type="GO" id="GO:0003723">
    <property type="term" value="F:RNA binding"/>
    <property type="evidence" value="ECO:0007669"/>
    <property type="project" value="InterPro"/>
</dbReference>
<keyword evidence="5" id="KW-0949">S-adenosyl-L-methionine</keyword>
<protein>
    <recommendedName>
        <fullName evidence="6">tRNA/rRNA methyltransferase SpoU type domain-containing protein</fullName>
    </recommendedName>
</protein>
<dbReference type="eggNOG" id="KOG0838">
    <property type="taxonomic scope" value="Eukaryota"/>
</dbReference>
<dbReference type="PANTHER" id="PTHR46103:SF1">
    <property type="entry name" value="RRNA METHYLTRANSFERASE 1, MITOCHONDRIAL"/>
    <property type="match status" value="1"/>
</dbReference>
<evidence type="ECO:0000256" key="4">
    <source>
        <dbReference type="ARBA" id="ARBA00022679"/>
    </source>
</evidence>
<keyword evidence="2" id="KW-0698">rRNA processing</keyword>
<dbReference type="STRING" id="905079.L1JB20"/>
<sequence>MHPIPEEESKDGHPLWLVLDEVMDPQNLGALLRSAYFLGADGVIVCSKNSAGLTPSVSKASAGAMELYQVYSVSNLMQFLNWSKELGWQVIGSALGENSVPVSSTKLTKPTLLVMGNEGRGLRTNVLRECDVLVQVQAIVASDLKDLGDDVLDSLNVSVAGGILIHHFLCAK</sequence>
<gene>
    <name evidence="7" type="ORF">GUITHDRAFT_86895</name>
</gene>
<dbReference type="InterPro" id="IPR047261">
    <property type="entry name" value="MRM1_MeTrfase_dom"/>
</dbReference>
<accession>L1JB20</accession>
<reference evidence="9" key="2">
    <citation type="submission" date="2012-11" db="EMBL/GenBank/DDBJ databases">
        <authorList>
            <person name="Kuo A."/>
            <person name="Curtis B.A."/>
            <person name="Tanifuji G."/>
            <person name="Burki F."/>
            <person name="Gruber A."/>
            <person name="Irimia M."/>
            <person name="Maruyama S."/>
            <person name="Arias M.C."/>
            <person name="Ball S.G."/>
            <person name="Gile G.H."/>
            <person name="Hirakawa Y."/>
            <person name="Hopkins J.F."/>
            <person name="Rensing S.A."/>
            <person name="Schmutz J."/>
            <person name="Symeonidi A."/>
            <person name="Elias M."/>
            <person name="Eveleigh R.J."/>
            <person name="Herman E.K."/>
            <person name="Klute M.J."/>
            <person name="Nakayama T."/>
            <person name="Obornik M."/>
            <person name="Reyes-Prieto A."/>
            <person name="Armbrust E.V."/>
            <person name="Aves S.J."/>
            <person name="Beiko R.G."/>
            <person name="Coutinho P."/>
            <person name="Dacks J.B."/>
            <person name="Durnford D.G."/>
            <person name="Fast N.M."/>
            <person name="Green B.R."/>
            <person name="Grisdale C."/>
            <person name="Hempe F."/>
            <person name="Henrissat B."/>
            <person name="Hoppner M.P."/>
            <person name="Ishida K.-I."/>
            <person name="Kim E."/>
            <person name="Koreny L."/>
            <person name="Kroth P.G."/>
            <person name="Liu Y."/>
            <person name="Malik S.-B."/>
            <person name="Maier U.G."/>
            <person name="McRose D."/>
            <person name="Mock T."/>
            <person name="Neilson J.A."/>
            <person name="Onodera N.T."/>
            <person name="Poole A.M."/>
            <person name="Pritham E.J."/>
            <person name="Richards T.A."/>
            <person name="Rocap G."/>
            <person name="Roy S.W."/>
            <person name="Sarai C."/>
            <person name="Schaack S."/>
            <person name="Shirato S."/>
            <person name="Slamovits C.H."/>
            <person name="Spencer D.F."/>
            <person name="Suzuki S."/>
            <person name="Worden A.Z."/>
            <person name="Zauner S."/>
            <person name="Barry K."/>
            <person name="Bell C."/>
            <person name="Bharti A.K."/>
            <person name="Crow J.A."/>
            <person name="Grimwood J."/>
            <person name="Kramer R."/>
            <person name="Lindquist E."/>
            <person name="Lucas S."/>
            <person name="Salamov A."/>
            <person name="McFadden G.I."/>
            <person name="Lane C.E."/>
            <person name="Keeling P.J."/>
            <person name="Gray M.W."/>
            <person name="Grigoriev I.V."/>
            <person name="Archibald J.M."/>
        </authorList>
    </citation>
    <scope>NUCLEOTIDE SEQUENCE</scope>
    <source>
        <strain evidence="9">CCMP2712</strain>
    </source>
</reference>
<evidence type="ECO:0000259" key="6">
    <source>
        <dbReference type="Pfam" id="PF00588"/>
    </source>
</evidence>
<dbReference type="InterPro" id="IPR029026">
    <property type="entry name" value="tRNA_m1G_MTases_N"/>
</dbReference>
<dbReference type="PANTHER" id="PTHR46103">
    <property type="entry name" value="RRNA METHYLTRANSFERASE 1, MITOCHONDRIAL"/>
    <property type="match status" value="1"/>
</dbReference>
<dbReference type="RefSeq" id="XP_005832718.1">
    <property type="nucleotide sequence ID" value="XM_005832661.1"/>
</dbReference>
<organism evidence="7">
    <name type="scientific">Guillardia theta (strain CCMP2712)</name>
    <name type="common">Cryptophyte</name>
    <dbReference type="NCBI Taxonomy" id="905079"/>
    <lineage>
        <taxon>Eukaryota</taxon>
        <taxon>Cryptophyceae</taxon>
        <taxon>Pyrenomonadales</taxon>
        <taxon>Geminigeraceae</taxon>
        <taxon>Guillardia</taxon>
    </lineage>
</organism>
<evidence type="ECO:0000256" key="5">
    <source>
        <dbReference type="ARBA" id="ARBA00022691"/>
    </source>
</evidence>
<feature type="domain" description="tRNA/rRNA methyltransferase SpoU type" evidence="6">
    <location>
        <begin position="15"/>
        <end position="166"/>
    </location>
</feature>
<dbReference type="InterPro" id="IPR047182">
    <property type="entry name" value="MRM1"/>
</dbReference>
<dbReference type="GeneID" id="17302486"/>
<evidence type="ECO:0000313" key="8">
    <source>
        <dbReference type="EnsemblProtists" id="EKX45738"/>
    </source>
</evidence>
<dbReference type="PaxDb" id="55529-EKX45738"/>
<dbReference type="InterPro" id="IPR029028">
    <property type="entry name" value="Alpha/beta_knot_MTases"/>
</dbReference>
<dbReference type="CDD" id="cd18105">
    <property type="entry name" value="SpoU-like_MRM1"/>
    <property type="match status" value="1"/>
</dbReference>
<dbReference type="SUPFAM" id="SSF75217">
    <property type="entry name" value="alpha/beta knot"/>
    <property type="match status" value="1"/>
</dbReference>
<evidence type="ECO:0000256" key="1">
    <source>
        <dbReference type="ARBA" id="ARBA00007228"/>
    </source>
</evidence>
<name>L1JB20_GUITC</name>
<dbReference type="Proteomes" id="UP000011087">
    <property type="component" value="Unassembled WGS sequence"/>
</dbReference>
<reference evidence="7 9" key="1">
    <citation type="journal article" date="2012" name="Nature">
        <title>Algal genomes reveal evolutionary mosaicism and the fate of nucleomorphs.</title>
        <authorList>
            <consortium name="DOE Joint Genome Institute"/>
            <person name="Curtis B.A."/>
            <person name="Tanifuji G."/>
            <person name="Burki F."/>
            <person name="Gruber A."/>
            <person name="Irimia M."/>
            <person name="Maruyama S."/>
            <person name="Arias M.C."/>
            <person name="Ball S.G."/>
            <person name="Gile G.H."/>
            <person name="Hirakawa Y."/>
            <person name="Hopkins J.F."/>
            <person name="Kuo A."/>
            <person name="Rensing S.A."/>
            <person name="Schmutz J."/>
            <person name="Symeonidi A."/>
            <person name="Elias M."/>
            <person name="Eveleigh R.J."/>
            <person name="Herman E.K."/>
            <person name="Klute M.J."/>
            <person name="Nakayama T."/>
            <person name="Obornik M."/>
            <person name="Reyes-Prieto A."/>
            <person name="Armbrust E.V."/>
            <person name="Aves S.J."/>
            <person name="Beiko R.G."/>
            <person name="Coutinho P."/>
            <person name="Dacks J.B."/>
            <person name="Durnford D.G."/>
            <person name="Fast N.M."/>
            <person name="Green B.R."/>
            <person name="Grisdale C.J."/>
            <person name="Hempel F."/>
            <person name="Henrissat B."/>
            <person name="Hoppner M.P."/>
            <person name="Ishida K."/>
            <person name="Kim E."/>
            <person name="Koreny L."/>
            <person name="Kroth P.G."/>
            <person name="Liu Y."/>
            <person name="Malik S.B."/>
            <person name="Maier U.G."/>
            <person name="McRose D."/>
            <person name="Mock T."/>
            <person name="Neilson J.A."/>
            <person name="Onodera N.T."/>
            <person name="Poole A.M."/>
            <person name="Pritham E.J."/>
            <person name="Richards T.A."/>
            <person name="Rocap G."/>
            <person name="Roy S.W."/>
            <person name="Sarai C."/>
            <person name="Schaack S."/>
            <person name="Shirato S."/>
            <person name="Slamovits C.H."/>
            <person name="Spencer D.F."/>
            <person name="Suzuki S."/>
            <person name="Worden A.Z."/>
            <person name="Zauner S."/>
            <person name="Barry K."/>
            <person name="Bell C."/>
            <person name="Bharti A.K."/>
            <person name="Crow J.A."/>
            <person name="Grimwood J."/>
            <person name="Kramer R."/>
            <person name="Lindquist E."/>
            <person name="Lucas S."/>
            <person name="Salamov A."/>
            <person name="McFadden G.I."/>
            <person name="Lane C.E."/>
            <person name="Keeling P.J."/>
            <person name="Gray M.W."/>
            <person name="Grigoriev I.V."/>
            <person name="Archibald J.M."/>
        </authorList>
    </citation>
    <scope>NUCLEOTIDE SEQUENCE</scope>
    <source>
        <strain evidence="7 9">CCMP2712</strain>
    </source>
</reference>